<protein>
    <submittedName>
        <fullName evidence="2">Formylmethanofuran dehydrogenase</fullName>
    </submittedName>
</protein>
<evidence type="ECO:0000313" key="2">
    <source>
        <dbReference type="EMBL" id="RZN68589.1"/>
    </source>
</evidence>
<dbReference type="InterPro" id="IPR012040">
    <property type="entry name" value="Formylmethanofuran_DH_dsu"/>
</dbReference>
<dbReference type="GO" id="GO:0016491">
    <property type="term" value="F:oxidoreductase activity"/>
    <property type="evidence" value="ECO:0007669"/>
    <property type="project" value="InterPro"/>
</dbReference>
<dbReference type="InterPro" id="IPR006657">
    <property type="entry name" value="MoPterin_dinucl-bd_dom"/>
</dbReference>
<dbReference type="PIRSF" id="PIRSF015873">
    <property type="entry name" value="FwdD"/>
    <property type="match status" value="1"/>
</dbReference>
<comment type="caution">
    <text evidence="2">The sequence shown here is derived from an EMBL/GenBank/DDBJ whole genome shotgun (WGS) entry which is preliminary data.</text>
</comment>
<dbReference type="EMBL" id="RXIL01000102">
    <property type="protein sequence ID" value="RZN68589.1"/>
    <property type="molecule type" value="Genomic_DNA"/>
</dbReference>
<dbReference type="InterPro" id="IPR009010">
    <property type="entry name" value="Asp_de-COase-like_dom_sf"/>
</dbReference>
<organism evidence="2 3">
    <name type="scientific">Candidatus Methanolliviera hydrocarbonicum</name>
    <dbReference type="NCBI Taxonomy" id="2491085"/>
    <lineage>
        <taxon>Archaea</taxon>
        <taxon>Methanobacteriati</taxon>
        <taxon>Methanobacteriota</taxon>
        <taxon>Candidatus Methanoliparia</taxon>
        <taxon>Candidatus Methanoliparales</taxon>
        <taxon>Candidatus Methanollivieraceae</taxon>
        <taxon>Candidatus Methanolliviera</taxon>
    </lineage>
</organism>
<feature type="domain" description="Molybdopterin dinucleotide-binding" evidence="1">
    <location>
        <begin position="8"/>
        <end position="103"/>
    </location>
</feature>
<sequence length="125" mass="13998">MTKIHVNLNTASTIRQGMVIKGGRKLSDDYRTEAACCWLNTNDYERLLVPEKVKVSTSEGDVTVFAREDDSMYEGEIFIPRGPWANVLISSDTLCTGSPYYKGMDATVECSDEEVLGCKELFEEL</sequence>
<proteinExistence type="predicted"/>
<name>A0A520KW25_9EURY</name>
<dbReference type="SUPFAM" id="SSF50692">
    <property type="entry name" value="ADC-like"/>
    <property type="match status" value="1"/>
</dbReference>
<dbReference type="Proteomes" id="UP000320766">
    <property type="component" value="Unassembled WGS sequence"/>
</dbReference>
<reference evidence="2 3" key="1">
    <citation type="journal article" date="2019" name="Nat. Microbiol.">
        <title>Wide diversity of methane and short-chain alkane metabolisms in uncultured archaea.</title>
        <authorList>
            <person name="Borrel G."/>
            <person name="Adam P.S."/>
            <person name="McKay L.J."/>
            <person name="Chen L.X."/>
            <person name="Sierra-Garcia I.N."/>
            <person name="Sieber C.M."/>
            <person name="Letourneur Q."/>
            <person name="Ghozlane A."/>
            <person name="Andersen G.L."/>
            <person name="Li W.J."/>
            <person name="Hallam S.J."/>
            <person name="Muyzer G."/>
            <person name="de Oliveira V.M."/>
            <person name="Inskeep W.P."/>
            <person name="Banfield J.F."/>
            <person name="Gribaldo S."/>
        </authorList>
    </citation>
    <scope>NUCLEOTIDE SEQUENCE [LARGE SCALE GENOMIC DNA]</scope>
    <source>
        <strain evidence="2">NM1b</strain>
    </source>
</reference>
<evidence type="ECO:0000313" key="3">
    <source>
        <dbReference type="Proteomes" id="UP000320766"/>
    </source>
</evidence>
<gene>
    <name evidence="2" type="ORF">EF807_05665</name>
</gene>
<dbReference type="AlphaFoldDB" id="A0A520KW25"/>
<evidence type="ECO:0000259" key="1">
    <source>
        <dbReference type="Pfam" id="PF01568"/>
    </source>
</evidence>
<dbReference type="Gene3D" id="2.40.40.20">
    <property type="match status" value="1"/>
</dbReference>
<dbReference type="GO" id="GO:0043546">
    <property type="term" value="F:molybdopterin cofactor binding"/>
    <property type="evidence" value="ECO:0007669"/>
    <property type="project" value="InterPro"/>
</dbReference>
<dbReference type="Pfam" id="PF01568">
    <property type="entry name" value="Molydop_binding"/>
    <property type="match status" value="1"/>
</dbReference>
<accession>A0A520KW25</accession>